<name>A0A9N6WZI6_9VIRU</name>
<organism evidence="1">
    <name type="scientific">Ochrobactrum phage ORM_20</name>
    <dbReference type="NCBI Taxonomy" id="2985243"/>
    <lineage>
        <taxon>Viruses</taxon>
    </lineage>
</organism>
<gene>
    <name evidence="1" type="ORF">ORM20_00155</name>
</gene>
<protein>
    <submittedName>
        <fullName evidence="1">Uncharacterized protein</fullName>
    </submittedName>
</protein>
<sequence>MVSANQINGVENMYDRPDVSPFEKKLIDKVLQTENGPIEVALKKHWDNIGKQYSDIENGKVTPR</sequence>
<evidence type="ECO:0000313" key="1">
    <source>
        <dbReference type="EMBL" id="CAI3971204.1"/>
    </source>
</evidence>
<proteinExistence type="predicted"/>
<reference evidence="1" key="1">
    <citation type="submission" date="2022-10" db="EMBL/GenBank/DDBJ databases">
        <authorList>
            <person name="Meaden S."/>
        </authorList>
    </citation>
    <scope>NUCLEOTIDE SEQUENCE</scope>
</reference>
<accession>A0A9N6WZI6</accession>
<dbReference type="EMBL" id="OX359470">
    <property type="protein sequence ID" value="CAI3971204.1"/>
    <property type="molecule type" value="Genomic_DNA"/>
</dbReference>